<dbReference type="EMBL" id="PHFL01000062">
    <property type="protein sequence ID" value="RFM23550.1"/>
    <property type="molecule type" value="Genomic_DNA"/>
</dbReference>
<feature type="domain" description="Large ribosomal subunit protein bL25 L25" evidence="7">
    <location>
        <begin position="6"/>
        <end position="92"/>
    </location>
</feature>
<evidence type="ECO:0000256" key="3">
    <source>
        <dbReference type="ARBA" id="ARBA00022980"/>
    </source>
</evidence>
<dbReference type="GO" id="GO:0022625">
    <property type="term" value="C:cytosolic large ribosomal subunit"/>
    <property type="evidence" value="ECO:0007669"/>
    <property type="project" value="TreeGrafter"/>
</dbReference>
<gene>
    <name evidence="5" type="primary">rplY</name>
    <name evidence="5" type="synonym">ctc</name>
    <name evidence="10" type="ORF">D0433_07720</name>
    <name evidence="9" type="ORF">D0433_10315</name>
</gene>
<comment type="function">
    <text evidence="5">This is one of the proteins that binds to the 5S RNA in the ribosome where it forms part of the central protuberance.</text>
</comment>
<dbReference type="Gene3D" id="2.40.240.10">
    <property type="entry name" value="Ribosomal Protein L25, Chain P"/>
    <property type="match status" value="1"/>
</dbReference>
<evidence type="ECO:0000256" key="4">
    <source>
        <dbReference type="ARBA" id="ARBA00023274"/>
    </source>
</evidence>
<dbReference type="PANTHER" id="PTHR33284:SF1">
    <property type="entry name" value="RIBOSOMAL PROTEIN L25_GLN-TRNA SYNTHETASE, ANTI-CODON-BINDING DOMAIN-CONTAINING PROTEIN"/>
    <property type="match status" value="1"/>
</dbReference>
<dbReference type="InterPro" id="IPR037121">
    <property type="entry name" value="Ribosomal_bL25_C"/>
</dbReference>
<reference evidence="10" key="2">
    <citation type="submission" date="2017-08" db="EMBL/GenBank/DDBJ databases">
        <authorList>
            <person name="de Groot N.N."/>
        </authorList>
    </citation>
    <scope>NUCLEOTIDE SEQUENCE</scope>
    <source>
        <strain evidence="10">OS</strain>
    </source>
</reference>
<proteinExistence type="inferred from homology"/>
<feature type="compositionally biased region" description="Basic and acidic residues" evidence="6">
    <location>
        <begin position="202"/>
        <end position="217"/>
    </location>
</feature>
<evidence type="ECO:0000256" key="1">
    <source>
        <dbReference type="ARBA" id="ARBA00022730"/>
    </source>
</evidence>
<keyword evidence="4 5" id="KW-0687">Ribonucleoprotein</keyword>
<sequence>MQTIVLEAETRQTRTKGELKALRRRGFVPAVLYHKGEPSLPLAVKESALRKLVYTTESHLVCLKFSDGTEKQAIMKDRQFDPLGEHILHADFQLIKADEMIDTEVPTLFKGTPAGVVKGGRVQVLMHKLLIRTLPGDIPEHIEFDISHMEIGDTLHIKDANEMFASAKWKILGDPSVSIVSIVAPIKAATATAATAAAESETAAKGKEKTSEKTEKK</sequence>
<evidence type="ECO:0000256" key="6">
    <source>
        <dbReference type="SAM" id="MobiDB-lite"/>
    </source>
</evidence>
<dbReference type="Gene3D" id="2.170.120.20">
    <property type="entry name" value="Ribosomal protein L25, beta domain"/>
    <property type="match status" value="1"/>
</dbReference>
<dbReference type="NCBIfam" id="TIGR00731">
    <property type="entry name" value="bL25_bact_ctc"/>
    <property type="match status" value="1"/>
</dbReference>
<dbReference type="CDD" id="cd00495">
    <property type="entry name" value="Ribosomal_L25_TL5_CTC"/>
    <property type="match status" value="1"/>
</dbReference>
<evidence type="ECO:0000313" key="11">
    <source>
        <dbReference type="Proteomes" id="UP000266389"/>
    </source>
</evidence>
<reference evidence="10 11" key="1">
    <citation type="journal article" date="2011" name="ISME J.">
        <title>Community ecology of hot spring cyanobacterial mats: predominant populations and their functional potential.</title>
        <authorList>
            <person name="Klatt C.G."/>
            <person name="Wood J.M."/>
            <person name="Rusch D.B."/>
            <person name="Bateson M.M."/>
            <person name="Hamamura N."/>
            <person name="Heidelberg J.F."/>
            <person name="Grossman A.R."/>
            <person name="Bhaya D."/>
            <person name="Cohan F.M."/>
            <person name="Kuhl M."/>
            <person name="Bryant D.A."/>
            <person name="Ward D.M."/>
        </authorList>
    </citation>
    <scope>NUCLEOTIDE SEQUENCE [LARGE SCALE GENOMIC DNA]</scope>
    <source>
        <strain evidence="10">OS</strain>
    </source>
</reference>
<dbReference type="GO" id="GO:0003735">
    <property type="term" value="F:structural constituent of ribosome"/>
    <property type="evidence" value="ECO:0007669"/>
    <property type="project" value="InterPro"/>
</dbReference>
<keyword evidence="3 5" id="KW-0689">Ribosomal protein</keyword>
<dbReference type="GO" id="GO:0008097">
    <property type="term" value="F:5S rRNA binding"/>
    <property type="evidence" value="ECO:0007669"/>
    <property type="project" value="InterPro"/>
</dbReference>
<comment type="caution">
    <text evidence="10">The sequence shown here is derived from an EMBL/GenBank/DDBJ whole genome shotgun (WGS) entry which is preliminary data.</text>
</comment>
<keyword evidence="1 5" id="KW-0699">rRNA-binding</keyword>
<dbReference type="HAMAP" id="MF_01334">
    <property type="entry name" value="Ribosomal_bL25_CTC"/>
    <property type="match status" value="1"/>
</dbReference>
<comment type="similarity">
    <text evidence="5">Belongs to the bacterial ribosomal protein bL25 family. CTC subfamily.</text>
</comment>
<dbReference type="InterPro" id="IPR029751">
    <property type="entry name" value="Ribosomal_L25_dom"/>
</dbReference>
<dbReference type="Proteomes" id="UP000266389">
    <property type="component" value="Unassembled WGS sequence"/>
</dbReference>
<dbReference type="InterPro" id="IPR011035">
    <property type="entry name" value="Ribosomal_bL25/Gln-tRNA_synth"/>
</dbReference>
<comment type="subunit">
    <text evidence="5">Part of the 50S ribosomal subunit; part of the 5S rRNA/L5/L18/L25 subcomplex. Contacts the 5S rRNA. Binds to the 5S rRNA independently of L5 and L18.</text>
</comment>
<dbReference type="NCBIfam" id="NF004136">
    <property type="entry name" value="PRK05618.3-2"/>
    <property type="match status" value="1"/>
</dbReference>
<evidence type="ECO:0000256" key="2">
    <source>
        <dbReference type="ARBA" id="ARBA00022884"/>
    </source>
</evidence>
<accession>A0A395LZL9</accession>
<evidence type="ECO:0000256" key="5">
    <source>
        <dbReference type="HAMAP-Rule" id="MF_01334"/>
    </source>
</evidence>
<evidence type="ECO:0000313" key="10">
    <source>
        <dbReference type="EMBL" id="RFM23980.1"/>
    </source>
</evidence>
<dbReference type="Pfam" id="PF14693">
    <property type="entry name" value="Ribosomal_TL5_C"/>
    <property type="match status" value="1"/>
</dbReference>
<dbReference type="InterPro" id="IPR020057">
    <property type="entry name" value="Ribosomal_bL25_b-dom"/>
</dbReference>
<dbReference type="GO" id="GO:0006412">
    <property type="term" value="P:translation"/>
    <property type="evidence" value="ECO:0007669"/>
    <property type="project" value="UniProtKB-UniRule"/>
</dbReference>
<dbReference type="SUPFAM" id="SSF50715">
    <property type="entry name" value="Ribosomal protein L25-like"/>
    <property type="match status" value="1"/>
</dbReference>
<evidence type="ECO:0000259" key="8">
    <source>
        <dbReference type="Pfam" id="PF14693"/>
    </source>
</evidence>
<protein>
    <recommendedName>
        <fullName evidence="5">Large ribosomal subunit protein bL25</fullName>
    </recommendedName>
    <alternativeName>
        <fullName evidence="5">General stress protein CTC</fullName>
    </alternativeName>
</protein>
<dbReference type="AlphaFoldDB" id="A0A395LZL9"/>
<dbReference type="EMBL" id="PHFL01000049">
    <property type="protein sequence ID" value="RFM23980.1"/>
    <property type="molecule type" value="Genomic_DNA"/>
</dbReference>
<dbReference type="Pfam" id="PF01386">
    <property type="entry name" value="Ribosomal_L25p"/>
    <property type="match status" value="1"/>
</dbReference>
<organism evidence="10 11">
    <name type="scientific">Candidatus Thermochlorobacter aerophilus</name>
    <dbReference type="NCBI Taxonomy" id="1868324"/>
    <lineage>
        <taxon>Bacteria</taxon>
        <taxon>Pseudomonadati</taxon>
        <taxon>Chlorobiota</taxon>
        <taxon>Chlorobiia</taxon>
        <taxon>Chlorobiales</taxon>
        <taxon>Candidatus Thermochlorobacteriaceae</taxon>
        <taxon>Candidatus Thermochlorobacter</taxon>
    </lineage>
</organism>
<feature type="domain" description="Large ribosomal subunit protein bL25 beta" evidence="8">
    <location>
        <begin position="101"/>
        <end position="185"/>
    </location>
</feature>
<evidence type="ECO:0000259" key="7">
    <source>
        <dbReference type="Pfam" id="PF01386"/>
    </source>
</evidence>
<dbReference type="InterPro" id="IPR020056">
    <property type="entry name" value="Rbsml_bL25/Gln-tRNA_synth_N"/>
</dbReference>
<dbReference type="InterPro" id="IPR001021">
    <property type="entry name" value="Ribosomal_bL25_long"/>
</dbReference>
<keyword evidence="2 5" id="KW-0694">RNA-binding</keyword>
<name>A0A395LZL9_9BACT</name>
<dbReference type="PANTHER" id="PTHR33284">
    <property type="entry name" value="RIBOSOMAL PROTEIN L25/GLN-TRNA SYNTHETASE, ANTI-CODON-BINDING DOMAIN-CONTAINING PROTEIN"/>
    <property type="match status" value="1"/>
</dbReference>
<evidence type="ECO:0000313" key="9">
    <source>
        <dbReference type="EMBL" id="RFM23550.1"/>
    </source>
</evidence>
<dbReference type="InterPro" id="IPR020930">
    <property type="entry name" value="Ribosomal_uL5_bac-type"/>
</dbReference>
<feature type="region of interest" description="Disordered" evidence="6">
    <location>
        <begin position="195"/>
        <end position="217"/>
    </location>
</feature>